<reference evidence="2" key="1">
    <citation type="journal article" date="2015" name="Nature">
        <title>Complex archaea that bridge the gap between prokaryotes and eukaryotes.</title>
        <authorList>
            <person name="Spang A."/>
            <person name="Saw J.H."/>
            <person name="Jorgensen S.L."/>
            <person name="Zaremba-Niedzwiedzka K."/>
            <person name="Martijn J."/>
            <person name="Lind A.E."/>
            <person name="van Eijk R."/>
            <person name="Schleper C."/>
            <person name="Guy L."/>
            <person name="Ettema T.J."/>
        </authorList>
    </citation>
    <scope>NUCLEOTIDE SEQUENCE</scope>
</reference>
<accession>A0A0F9FEF3</accession>
<dbReference type="AlphaFoldDB" id="A0A0F9FEF3"/>
<dbReference type="EMBL" id="LAZR01023939">
    <property type="protein sequence ID" value="KKL76796.1"/>
    <property type="molecule type" value="Genomic_DNA"/>
</dbReference>
<dbReference type="PANTHER" id="PTHR43223">
    <property type="entry name" value="ALKYL/ARYL-SULFATASE"/>
    <property type="match status" value="1"/>
</dbReference>
<dbReference type="PANTHER" id="PTHR43223:SF1">
    <property type="entry name" value="ALKYL_ARYL-SULFATASE BDS1"/>
    <property type="match status" value="1"/>
</dbReference>
<organism evidence="2">
    <name type="scientific">marine sediment metagenome</name>
    <dbReference type="NCBI Taxonomy" id="412755"/>
    <lineage>
        <taxon>unclassified sequences</taxon>
        <taxon>metagenomes</taxon>
        <taxon>ecological metagenomes</taxon>
    </lineage>
</organism>
<evidence type="ECO:0000259" key="1">
    <source>
        <dbReference type="SMART" id="SM00849"/>
    </source>
</evidence>
<dbReference type="Pfam" id="PF00753">
    <property type="entry name" value="Lactamase_B"/>
    <property type="match status" value="1"/>
</dbReference>
<protein>
    <recommendedName>
        <fullName evidence="1">Metallo-beta-lactamase domain-containing protein</fullName>
    </recommendedName>
</protein>
<evidence type="ECO:0000313" key="2">
    <source>
        <dbReference type="EMBL" id="KKL76796.1"/>
    </source>
</evidence>
<dbReference type="GO" id="GO:0018741">
    <property type="term" value="F:linear primary-alkylsulfatase activity"/>
    <property type="evidence" value="ECO:0007669"/>
    <property type="project" value="InterPro"/>
</dbReference>
<comment type="caution">
    <text evidence="2">The sequence shown here is derived from an EMBL/GenBank/DDBJ whole genome shotgun (WGS) entry which is preliminary data.</text>
</comment>
<proteinExistence type="predicted"/>
<feature type="domain" description="Metallo-beta-lactamase" evidence="1">
    <location>
        <begin position="127"/>
        <end position="313"/>
    </location>
</feature>
<dbReference type="SMART" id="SM00849">
    <property type="entry name" value="Lactamase_B"/>
    <property type="match status" value="1"/>
</dbReference>
<name>A0A0F9FEF3_9ZZZZ</name>
<gene>
    <name evidence="2" type="ORF">LCGC14_2041300</name>
</gene>
<dbReference type="InterPro" id="IPR044097">
    <property type="entry name" value="Bds1/SdsA1_MBL-fold"/>
</dbReference>
<dbReference type="CDD" id="cd07710">
    <property type="entry name" value="arylsulfatase_Sdsa1-like_MBL-fold"/>
    <property type="match status" value="1"/>
</dbReference>
<dbReference type="InterPro" id="IPR001279">
    <property type="entry name" value="Metallo-B-lactamas"/>
</dbReference>
<dbReference type="GO" id="GO:0018909">
    <property type="term" value="P:dodecyl sulfate metabolic process"/>
    <property type="evidence" value="ECO:0007669"/>
    <property type="project" value="InterPro"/>
</dbReference>
<dbReference type="SUPFAM" id="SSF56281">
    <property type="entry name" value="Metallo-hydrolase/oxidoreductase"/>
    <property type="match status" value="1"/>
</dbReference>
<dbReference type="InterPro" id="IPR036866">
    <property type="entry name" value="RibonucZ/Hydroxyglut_hydro"/>
</dbReference>
<sequence>MKKIIGYVLTILLLPGFSFTAHAAGEPKAATPATRAANAAVLKALPFQSMEDFENAKRGFIAELPGGLVKGKSGRKRPHWDLNQYEFLKGDAPDTVNPSLWRQAQLNMKNGLFKVTDRVYQVRGYDLSNISFIEGDTGWIVIDPLVSAETAKAALDLVDRHLGKKPIHTVIYTHSHVDHYGGVRGIVSEADEKAGKVKILAPEGFLEHAVSENVIAGNAMSRRAHYMYGAFLKKGPKGQVDAGLGKGTSMGSVGLIAPTEIISKTGQEMTIDGVKIIFQVTPGTEAPAEMNIYFPQFKALCMAENVTHTLHNLYT</sequence>
<dbReference type="InterPro" id="IPR052195">
    <property type="entry name" value="Bact_Alkyl/Aryl-Sulfatase"/>
</dbReference>
<dbReference type="Gene3D" id="3.60.15.30">
    <property type="entry name" value="Metallo-beta-lactamase domain"/>
    <property type="match status" value="1"/>
</dbReference>
<feature type="non-terminal residue" evidence="2">
    <location>
        <position position="315"/>
    </location>
</feature>